<name>A0A090BHG5_HYAAE</name>
<proteinExistence type="evidence at transcript level"/>
<reference evidence="2" key="1">
    <citation type="journal article" date="2014" name="PLoS Pathog.">
        <title>Expression profiling during Arabidopsis/downy mildew interaction reveals a highly-expressed effector that attenuates responses to salicylic acid.</title>
        <authorList>
            <person name="Asai S."/>
            <person name="Rallapalli G."/>
            <person name="Piquerez S.J.M."/>
            <person name="Caillaud M.C."/>
            <person name="Furzer O.J."/>
            <person name="Ishaque N."/>
            <person name="Wirthmueller L."/>
            <person name="Fabro G."/>
            <person name="Shirasu K."/>
            <person name="Jones J.D.G."/>
        </authorList>
    </citation>
    <scope>NUCLEOTIDE SEQUENCE</scope>
    <source>
        <strain evidence="2">Emoy2</strain>
    </source>
</reference>
<evidence type="ECO:0000313" key="2">
    <source>
        <dbReference type="EMBL" id="BAP69078.1"/>
    </source>
</evidence>
<feature type="signal peptide" evidence="1">
    <location>
        <begin position="1"/>
        <end position="23"/>
    </location>
</feature>
<protein>
    <submittedName>
        <fullName evidence="2">RxLR effector candidate protein</fullName>
    </submittedName>
</protein>
<feature type="chain" id="PRO_5001853226" evidence="1">
    <location>
        <begin position="24"/>
        <end position="139"/>
    </location>
</feature>
<accession>A0A090BHG5</accession>
<evidence type="ECO:0000256" key="1">
    <source>
        <dbReference type="SAM" id="SignalP"/>
    </source>
</evidence>
<dbReference type="AlphaFoldDB" id="A0A090BHG5"/>
<gene>
    <name evidence="2" type="primary">HaRxLL181</name>
</gene>
<sequence length="139" mass="15701">MCTRSICLAGWVRILRFMSVVSARTITTRSLPRANTTATFKNLQVICLAPSQLLNLARWSSILATKVSHFVAKDLTRPLVLGLLERELRSVVRSIKADALQPRLQRETLLPFLFSAITQTLYTLLETTNLGLQFQEIRS</sequence>
<organism evidence="2">
    <name type="scientific">Hyaloperonospora arabidopsidis (strain Emoy2)</name>
    <name type="common">Downy mildew agent</name>
    <name type="synonym">Peronospora arabidopsidis</name>
    <dbReference type="NCBI Taxonomy" id="559515"/>
    <lineage>
        <taxon>Eukaryota</taxon>
        <taxon>Sar</taxon>
        <taxon>Stramenopiles</taxon>
        <taxon>Oomycota</taxon>
        <taxon>Peronosporomycetes</taxon>
        <taxon>Peronosporales</taxon>
        <taxon>Peronosporaceae</taxon>
        <taxon>Hyaloperonospora</taxon>
    </lineage>
</organism>
<keyword evidence="1" id="KW-0732">Signal</keyword>
<dbReference type="EMBL" id="AB922502">
    <property type="protein sequence ID" value="BAP69078.1"/>
    <property type="molecule type" value="mRNA"/>
</dbReference>
<feature type="non-terminal residue" evidence="2">
    <location>
        <position position="139"/>
    </location>
</feature>